<reference evidence="9 10" key="1">
    <citation type="submission" date="2020-10" db="EMBL/GenBank/DDBJ databases">
        <title>Eggerthella sp. nov., isolated from human feces.</title>
        <authorList>
            <person name="Yajun G."/>
        </authorList>
    </citation>
    <scope>NUCLEOTIDE SEQUENCE [LARGE SCALE GENOMIC DNA]</scope>
    <source>
        <strain evidence="9 10">HF-1101</strain>
    </source>
</reference>
<dbReference type="KEGG" id="egd:GS424_004355"/>
<dbReference type="RefSeq" id="WP_160942942.1">
    <property type="nucleotide sequence ID" value="NZ_CP063310.1"/>
</dbReference>
<comment type="catalytic activity">
    <reaction evidence="7">
        <text>(6S)-5-methyl-5,6,7,8-tetrahydrofolate + NAD(+) = (6R)-5,10-methylene-5,6,7,8-tetrahydrofolate + NADH + H(+)</text>
        <dbReference type="Rhea" id="RHEA:19821"/>
        <dbReference type="ChEBI" id="CHEBI:15378"/>
        <dbReference type="ChEBI" id="CHEBI:15636"/>
        <dbReference type="ChEBI" id="CHEBI:18608"/>
        <dbReference type="ChEBI" id="CHEBI:57540"/>
        <dbReference type="ChEBI" id="CHEBI:57945"/>
        <dbReference type="EC" id="1.5.1.54"/>
    </reaction>
    <physiologicalReaction direction="right-to-left" evidence="7">
        <dbReference type="Rhea" id="RHEA:19823"/>
    </physiologicalReaction>
</comment>
<evidence type="ECO:0000313" key="10">
    <source>
        <dbReference type="Proteomes" id="UP000478463"/>
    </source>
</evidence>
<dbReference type="GO" id="GO:0035999">
    <property type="term" value="P:tetrahydrofolate interconversion"/>
    <property type="evidence" value="ECO:0007669"/>
    <property type="project" value="UniProtKB-UniPathway"/>
</dbReference>
<dbReference type="CDD" id="cd00537">
    <property type="entry name" value="MTHFR"/>
    <property type="match status" value="1"/>
</dbReference>
<dbReference type="InterPro" id="IPR003171">
    <property type="entry name" value="Mehydrof_redctse-like"/>
</dbReference>
<comment type="cofactor">
    <cofactor evidence="1 8">
        <name>FAD</name>
        <dbReference type="ChEBI" id="CHEBI:57692"/>
    </cofactor>
</comment>
<accession>A0A6L7IU82</accession>
<keyword evidence="4 8" id="KW-0285">Flavoprotein</keyword>
<evidence type="ECO:0000256" key="5">
    <source>
        <dbReference type="ARBA" id="ARBA00022827"/>
    </source>
</evidence>
<name>A0A6L7IU82_9ACTN</name>
<evidence type="ECO:0000256" key="8">
    <source>
        <dbReference type="RuleBase" id="RU003862"/>
    </source>
</evidence>
<keyword evidence="5 8" id="KW-0274">FAD</keyword>
<dbReference type="GO" id="GO:0005829">
    <property type="term" value="C:cytosol"/>
    <property type="evidence" value="ECO:0007669"/>
    <property type="project" value="TreeGrafter"/>
</dbReference>
<dbReference type="PANTHER" id="PTHR45754">
    <property type="entry name" value="METHYLENETETRAHYDROFOLATE REDUCTASE"/>
    <property type="match status" value="1"/>
</dbReference>
<dbReference type="Gene3D" id="3.20.20.220">
    <property type="match status" value="1"/>
</dbReference>
<dbReference type="PANTHER" id="PTHR45754:SF3">
    <property type="entry name" value="METHYLENETETRAHYDROFOLATE REDUCTASE (NADPH)"/>
    <property type="match status" value="1"/>
</dbReference>
<dbReference type="AlphaFoldDB" id="A0A6L7IU82"/>
<dbReference type="GO" id="GO:0106312">
    <property type="term" value="F:methylenetetrahydrofolate reductase (NADH) activity"/>
    <property type="evidence" value="ECO:0007669"/>
    <property type="project" value="UniProtKB-EC"/>
</dbReference>
<evidence type="ECO:0000256" key="7">
    <source>
        <dbReference type="ARBA" id="ARBA00048628"/>
    </source>
</evidence>
<dbReference type="UniPathway" id="UPA00193"/>
<evidence type="ECO:0000256" key="6">
    <source>
        <dbReference type="ARBA" id="ARBA00023002"/>
    </source>
</evidence>
<dbReference type="Pfam" id="PF02219">
    <property type="entry name" value="MTHFR"/>
    <property type="match status" value="1"/>
</dbReference>
<dbReference type="GO" id="GO:0009086">
    <property type="term" value="P:methionine biosynthetic process"/>
    <property type="evidence" value="ECO:0007669"/>
    <property type="project" value="TreeGrafter"/>
</dbReference>
<evidence type="ECO:0000256" key="4">
    <source>
        <dbReference type="ARBA" id="ARBA00022630"/>
    </source>
</evidence>
<evidence type="ECO:0000256" key="1">
    <source>
        <dbReference type="ARBA" id="ARBA00001974"/>
    </source>
</evidence>
<comment type="pathway">
    <text evidence="2 8">One-carbon metabolism; tetrahydrofolate interconversion.</text>
</comment>
<keyword evidence="6 8" id="KW-0560">Oxidoreductase</keyword>
<proteinExistence type="inferred from homology"/>
<evidence type="ECO:0000256" key="3">
    <source>
        <dbReference type="ARBA" id="ARBA00006743"/>
    </source>
</evidence>
<evidence type="ECO:0000313" key="9">
    <source>
        <dbReference type="EMBL" id="QOS69085.1"/>
    </source>
</evidence>
<gene>
    <name evidence="9" type="ORF">GS424_004355</name>
</gene>
<organism evidence="9 10">
    <name type="scientific">Eggerthella guodeyinii</name>
    <dbReference type="NCBI Taxonomy" id="2690837"/>
    <lineage>
        <taxon>Bacteria</taxon>
        <taxon>Bacillati</taxon>
        <taxon>Actinomycetota</taxon>
        <taxon>Coriobacteriia</taxon>
        <taxon>Eggerthellales</taxon>
        <taxon>Eggerthellaceae</taxon>
        <taxon>Eggerthella</taxon>
    </lineage>
</organism>
<dbReference type="Proteomes" id="UP000478463">
    <property type="component" value="Chromosome"/>
</dbReference>
<comment type="similarity">
    <text evidence="3 8">Belongs to the methylenetetrahydrofolate reductase family.</text>
</comment>
<dbReference type="SUPFAM" id="SSF51730">
    <property type="entry name" value="FAD-linked oxidoreductase"/>
    <property type="match status" value="1"/>
</dbReference>
<dbReference type="InterPro" id="IPR029041">
    <property type="entry name" value="FAD-linked_oxidoreductase-like"/>
</dbReference>
<evidence type="ECO:0000256" key="2">
    <source>
        <dbReference type="ARBA" id="ARBA00004777"/>
    </source>
</evidence>
<sequence>MTQIADIYRTAKAEGRQPVSFEIFPPKGDLSLEAAHAMAGQLADLVPDFISVTYSAGGSGNKQATAEVAAMVQSDFDVPTVAHLTCADATDEGLSRTIGDLRRKGIQNVLALRGDAAPACGEPGAGAFRYAKDLVAVLAEEGFCVGAAAYPEGHIACIDARANVEHLKQKQDAGAAFFITQLFFDNAYFYRFWDAALAAGITVPIACGIMPFLGKAQIQRMVFMCGASLPSPIIKLLARYEHAPDDLRRAGIEYANDQLVDLAESGVDGLHVYTMNQPDIARANVAALRAAWQR</sequence>
<dbReference type="GO" id="GO:0071949">
    <property type="term" value="F:FAD binding"/>
    <property type="evidence" value="ECO:0007669"/>
    <property type="project" value="TreeGrafter"/>
</dbReference>
<dbReference type="EMBL" id="CP063310">
    <property type="protein sequence ID" value="QOS69085.1"/>
    <property type="molecule type" value="Genomic_DNA"/>
</dbReference>
<protein>
    <recommendedName>
        <fullName evidence="8">Methylenetetrahydrofolate reductase</fullName>
    </recommendedName>
</protein>